<dbReference type="eggNOG" id="ENOG50345S3">
    <property type="taxonomic scope" value="Bacteria"/>
</dbReference>
<dbReference type="STRING" id="28189.CCYN74_30218"/>
<protein>
    <submittedName>
        <fullName evidence="1">Uncharacterized protein</fullName>
    </submittedName>
</protein>
<dbReference type="RefSeq" id="WP_041993817.1">
    <property type="nucleotide sequence ID" value="NZ_CDOD01000045.1"/>
</dbReference>
<reference evidence="2" key="1">
    <citation type="submission" date="2015-01" db="EMBL/GenBank/DDBJ databases">
        <authorList>
            <person name="MANFREDI Pablo"/>
        </authorList>
    </citation>
    <scope>NUCLEOTIDE SEQUENCE [LARGE SCALE GENOMIC DNA]</scope>
    <source>
        <strain evidence="2">Ccyn2B</strain>
    </source>
</reference>
<dbReference type="Proteomes" id="UP000038055">
    <property type="component" value="Unassembled WGS sequence"/>
</dbReference>
<proteinExistence type="predicted"/>
<dbReference type="AlphaFoldDB" id="A0A0B7HIN1"/>
<name>A0A0B7HIN1_9FLAO</name>
<organism evidence="1 2">
    <name type="scientific">Capnocytophaga cynodegmi</name>
    <dbReference type="NCBI Taxonomy" id="28189"/>
    <lineage>
        <taxon>Bacteria</taxon>
        <taxon>Pseudomonadati</taxon>
        <taxon>Bacteroidota</taxon>
        <taxon>Flavobacteriia</taxon>
        <taxon>Flavobacteriales</taxon>
        <taxon>Flavobacteriaceae</taxon>
        <taxon>Capnocytophaga</taxon>
    </lineage>
</organism>
<keyword evidence="2" id="KW-1185">Reference proteome</keyword>
<evidence type="ECO:0000313" key="1">
    <source>
        <dbReference type="EMBL" id="CEN38514.1"/>
    </source>
</evidence>
<accession>A0A0B7HIN1</accession>
<evidence type="ECO:0000313" key="2">
    <source>
        <dbReference type="Proteomes" id="UP000038055"/>
    </source>
</evidence>
<dbReference type="EMBL" id="CDOD01000045">
    <property type="protein sequence ID" value="CEN38514.1"/>
    <property type="molecule type" value="Genomic_DNA"/>
</dbReference>
<sequence length="123" mass="14798">MQTLKEEIYFAISEFIKSYKTKDFKTLAEKFDISGEFLEEIYEILDFVEDLNKLRIFPIEEMQKQVSGQDYLEIFTYNESAKQPTEYGVECVFFEGKEHLGYIIGEYHTDNRFPRFLFKYFSV</sequence>
<gene>
    <name evidence="1" type="ORF">CCYN2B_50069</name>
</gene>